<dbReference type="InterPro" id="IPR013785">
    <property type="entry name" value="Aldolase_TIM"/>
</dbReference>
<dbReference type="InterPro" id="IPR028581">
    <property type="entry name" value="DeoC_typeI"/>
</dbReference>
<organism evidence="8">
    <name type="scientific">marine metagenome</name>
    <dbReference type="NCBI Taxonomy" id="408172"/>
    <lineage>
        <taxon>unclassified sequences</taxon>
        <taxon>metagenomes</taxon>
        <taxon>ecological metagenomes</taxon>
    </lineage>
</organism>
<proteinExistence type="inferred from homology"/>
<evidence type="ECO:0000256" key="5">
    <source>
        <dbReference type="ARBA" id="ARBA00023270"/>
    </source>
</evidence>
<comment type="catalytic activity">
    <reaction evidence="7">
        <text>2-deoxy-D-ribose 5-phosphate = D-glyceraldehyde 3-phosphate + acetaldehyde</text>
        <dbReference type="Rhea" id="RHEA:12821"/>
        <dbReference type="ChEBI" id="CHEBI:15343"/>
        <dbReference type="ChEBI" id="CHEBI:59776"/>
        <dbReference type="ChEBI" id="CHEBI:62877"/>
        <dbReference type="EC" id="4.1.2.4"/>
    </reaction>
</comment>
<evidence type="ECO:0000256" key="3">
    <source>
        <dbReference type="ARBA" id="ARBA00022490"/>
    </source>
</evidence>
<gene>
    <name evidence="8" type="ORF">METZ01_LOCUS393789</name>
</gene>
<dbReference type="EMBL" id="UINC01148822">
    <property type="protein sequence ID" value="SVD40935.1"/>
    <property type="molecule type" value="Genomic_DNA"/>
</dbReference>
<dbReference type="InterPro" id="IPR011343">
    <property type="entry name" value="DeoC"/>
</dbReference>
<dbReference type="GO" id="GO:0005737">
    <property type="term" value="C:cytoplasm"/>
    <property type="evidence" value="ECO:0007669"/>
    <property type="project" value="InterPro"/>
</dbReference>
<evidence type="ECO:0000256" key="2">
    <source>
        <dbReference type="ARBA" id="ARBA00012515"/>
    </source>
</evidence>
<dbReference type="GO" id="GO:0009264">
    <property type="term" value="P:deoxyribonucleotide catabolic process"/>
    <property type="evidence" value="ECO:0007669"/>
    <property type="project" value="InterPro"/>
</dbReference>
<dbReference type="SMART" id="SM01133">
    <property type="entry name" value="DeoC"/>
    <property type="match status" value="1"/>
</dbReference>
<dbReference type="NCBIfam" id="TIGR00126">
    <property type="entry name" value="deoC"/>
    <property type="match status" value="1"/>
</dbReference>
<dbReference type="GO" id="GO:0016052">
    <property type="term" value="P:carbohydrate catabolic process"/>
    <property type="evidence" value="ECO:0007669"/>
    <property type="project" value="TreeGrafter"/>
</dbReference>
<dbReference type="PIRSF" id="PIRSF001357">
    <property type="entry name" value="DeoC"/>
    <property type="match status" value="1"/>
</dbReference>
<dbReference type="GO" id="GO:0004139">
    <property type="term" value="F:deoxyribose-phosphate aldolase activity"/>
    <property type="evidence" value="ECO:0007669"/>
    <property type="project" value="UniProtKB-EC"/>
</dbReference>
<dbReference type="PANTHER" id="PTHR10889:SF1">
    <property type="entry name" value="DEOXYRIBOSE-PHOSPHATE ALDOLASE"/>
    <property type="match status" value="1"/>
</dbReference>
<dbReference type="Pfam" id="PF01791">
    <property type="entry name" value="DeoC"/>
    <property type="match status" value="1"/>
</dbReference>
<dbReference type="Gene3D" id="3.20.20.70">
    <property type="entry name" value="Aldolase class I"/>
    <property type="match status" value="1"/>
</dbReference>
<dbReference type="EC" id="4.1.2.4" evidence="2"/>
<sequence length="220" mass="23484">MDSLQIANCIDHTLLKAGTTGEMISALCSSAIKHNFHSVCINPSRVQQATEYLSSSKVKVCSVIGFPLGATSTISKLQELEFCILKGATEIDMVINIGYFKDGKLGYVSNEISKIVKNAPGNIIKAIIETALLNNDEIIKVSKLVEDSGAHFVKTSTGYSKPGATTKIINLIRNSVNSEMGIKASGGINSLKQVKELLLAGANRIGTSSGINIMNELPRN</sequence>
<protein>
    <recommendedName>
        <fullName evidence="2">deoxyribose-phosphate aldolase</fullName>
        <ecNumber evidence="2">4.1.2.4</ecNumber>
    </recommendedName>
    <alternativeName>
        <fullName evidence="6">2-deoxy-D-ribose 5-phosphate aldolase</fullName>
    </alternativeName>
</protein>
<evidence type="ECO:0000256" key="1">
    <source>
        <dbReference type="ARBA" id="ARBA00010936"/>
    </source>
</evidence>
<dbReference type="CDD" id="cd00959">
    <property type="entry name" value="DeoC"/>
    <property type="match status" value="1"/>
</dbReference>
<dbReference type="SUPFAM" id="SSF51569">
    <property type="entry name" value="Aldolase"/>
    <property type="match status" value="1"/>
</dbReference>
<evidence type="ECO:0000256" key="7">
    <source>
        <dbReference type="ARBA" id="ARBA00048791"/>
    </source>
</evidence>
<keyword evidence="5" id="KW-0704">Schiff base</keyword>
<evidence type="ECO:0000313" key="8">
    <source>
        <dbReference type="EMBL" id="SVD40935.1"/>
    </source>
</evidence>
<keyword evidence="4" id="KW-0456">Lyase</keyword>
<reference evidence="8" key="1">
    <citation type="submission" date="2018-05" db="EMBL/GenBank/DDBJ databases">
        <authorList>
            <person name="Lanie J.A."/>
            <person name="Ng W.-L."/>
            <person name="Kazmierczak K.M."/>
            <person name="Andrzejewski T.M."/>
            <person name="Davidsen T.M."/>
            <person name="Wayne K.J."/>
            <person name="Tettelin H."/>
            <person name="Glass J.I."/>
            <person name="Rusch D."/>
            <person name="Podicherti R."/>
            <person name="Tsui H.-C.T."/>
            <person name="Winkler M.E."/>
        </authorList>
    </citation>
    <scope>NUCLEOTIDE SEQUENCE</scope>
</reference>
<dbReference type="PANTHER" id="PTHR10889">
    <property type="entry name" value="DEOXYRIBOSE-PHOSPHATE ALDOLASE"/>
    <property type="match status" value="1"/>
</dbReference>
<dbReference type="AlphaFoldDB" id="A0A382V4G8"/>
<dbReference type="HAMAP" id="MF_00114">
    <property type="entry name" value="DeoC_type1"/>
    <property type="match status" value="1"/>
</dbReference>
<dbReference type="InterPro" id="IPR002915">
    <property type="entry name" value="DeoC/FbaB/LacD_aldolase"/>
</dbReference>
<evidence type="ECO:0000256" key="4">
    <source>
        <dbReference type="ARBA" id="ARBA00023239"/>
    </source>
</evidence>
<evidence type="ECO:0000256" key="6">
    <source>
        <dbReference type="ARBA" id="ARBA00032755"/>
    </source>
</evidence>
<accession>A0A382V4G8</accession>
<comment type="similarity">
    <text evidence="1">Belongs to the DeoC/FbaB aldolase family. DeoC type 1 subfamily.</text>
</comment>
<dbReference type="FunFam" id="3.20.20.70:FF:000044">
    <property type="entry name" value="Deoxyribose-phosphate aldolase"/>
    <property type="match status" value="1"/>
</dbReference>
<keyword evidence="3" id="KW-0963">Cytoplasm</keyword>
<name>A0A382V4G8_9ZZZZ</name>